<evidence type="ECO:0000313" key="1">
    <source>
        <dbReference type="Proteomes" id="UP000095286"/>
    </source>
</evidence>
<accession>A0AC35TQ84</accession>
<dbReference type="Proteomes" id="UP000095286">
    <property type="component" value="Unplaced"/>
</dbReference>
<protein>
    <submittedName>
        <fullName evidence="2">Uncharacterized protein</fullName>
    </submittedName>
</protein>
<evidence type="ECO:0000313" key="2">
    <source>
        <dbReference type="WBParaSite" id="RSKR_0000289550.1"/>
    </source>
</evidence>
<reference evidence="2" key="1">
    <citation type="submission" date="2016-11" db="UniProtKB">
        <authorList>
            <consortium name="WormBaseParasite"/>
        </authorList>
    </citation>
    <scope>IDENTIFICATION</scope>
    <source>
        <strain evidence="2">KR3021</strain>
    </source>
</reference>
<name>A0AC35TQ84_9BILA</name>
<proteinExistence type="predicted"/>
<sequence length="146" mass="16689">MQNLNEINNNINAAMEANIANDNFINNALLHANGSFNESGYESFLCETENPLLVDDISWNNFVAQLDLNDITEFLNSSFVSSQNSMYQLDDDFIVIHYNIDCDNLDNSYSVDNIINNCDLMDEDLNINYDDILHDLYISGQLPFKQ</sequence>
<dbReference type="WBParaSite" id="RSKR_0000289550.1">
    <property type="protein sequence ID" value="RSKR_0000289550.1"/>
    <property type="gene ID" value="RSKR_0000289550"/>
</dbReference>
<organism evidence="1 2">
    <name type="scientific">Rhabditophanes sp. KR3021</name>
    <dbReference type="NCBI Taxonomy" id="114890"/>
    <lineage>
        <taxon>Eukaryota</taxon>
        <taxon>Metazoa</taxon>
        <taxon>Ecdysozoa</taxon>
        <taxon>Nematoda</taxon>
        <taxon>Chromadorea</taxon>
        <taxon>Rhabditida</taxon>
        <taxon>Tylenchina</taxon>
        <taxon>Panagrolaimomorpha</taxon>
        <taxon>Strongyloidoidea</taxon>
        <taxon>Alloionematidae</taxon>
        <taxon>Rhabditophanes</taxon>
    </lineage>
</organism>